<dbReference type="InterPro" id="IPR024975">
    <property type="entry name" value="NOV_C"/>
</dbReference>
<evidence type="ECO:0000259" key="2">
    <source>
        <dbReference type="Pfam" id="PF13020"/>
    </source>
</evidence>
<feature type="domain" description="Protein NO VEIN C-terminal" evidence="2">
    <location>
        <begin position="207"/>
        <end position="288"/>
    </location>
</feature>
<organism evidence="3 4">
    <name type="scientific">Saccharothrix espanaensis (strain ATCC 51144 / DSM 44229 / JCM 9112 / NBRC 15066 / NRRL 15764)</name>
    <dbReference type="NCBI Taxonomy" id="1179773"/>
    <lineage>
        <taxon>Bacteria</taxon>
        <taxon>Bacillati</taxon>
        <taxon>Actinomycetota</taxon>
        <taxon>Actinomycetes</taxon>
        <taxon>Pseudonocardiales</taxon>
        <taxon>Pseudonocardiaceae</taxon>
        <taxon>Saccharothrix</taxon>
    </lineage>
</organism>
<dbReference type="eggNOG" id="COG3183">
    <property type="taxonomic scope" value="Bacteria"/>
</dbReference>
<dbReference type="PATRIC" id="fig|1179773.3.peg.7642"/>
<dbReference type="BioCyc" id="SESP1179773:BN6_RS36575-MONOMER"/>
<dbReference type="STRING" id="1179773.BN6_75710"/>
<keyword evidence="4" id="KW-1185">Reference proteome</keyword>
<dbReference type="AlphaFoldDB" id="K0K8U4"/>
<sequence>MDSRARTAANTTLPIPIETLSVQARDHIGRKSEIPWVRVYSQDHSPSATQGWYVVYLFDAYGTNVHLTLMQGSTHVVNGEYKPRPRRELKVRVDWARNALADQLEVRLDRVDSLALPSRKRKLGAAYEAATVTAFTYPAGAIPDESVLEHDLAHMLAMLSTLYLRLDVPGEPSPEVADAIVAGERSAGRRTGRGQGMRLSAPEKTAIEKRAVKVVIEHLRAEGYQVKDVGARESYDLDATRADEHLFVEVKGTTSRWGPDSEVILTRNEVDLHLREYPNTMLAVVHSIALKRGDEPAASGGTLHVVHPWRVVEENLTPLTYRYLVDER</sequence>
<dbReference type="EMBL" id="HE804045">
    <property type="protein sequence ID" value="CCH34796.1"/>
    <property type="molecule type" value="Genomic_DNA"/>
</dbReference>
<dbReference type="Pfam" id="PF12102">
    <property type="entry name" value="MrcB_N"/>
    <property type="match status" value="1"/>
</dbReference>
<dbReference type="InterPro" id="IPR021961">
    <property type="entry name" value="McrB_DNA-bd"/>
</dbReference>
<dbReference type="RefSeq" id="WP_015104905.1">
    <property type="nucleotide sequence ID" value="NC_019673.1"/>
</dbReference>
<dbReference type="Gene3D" id="3.30.920.90">
    <property type="match status" value="1"/>
</dbReference>
<evidence type="ECO:0000313" key="4">
    <source>
        <dbReference type="Proteomes" id="UP000006281"/>
    </source>
</evidence>
<dbReference type="HOGENOM" id="CLU_753615_0_0_11"/>
<dbReference type="OrthoDB" id="9802640at2"/>
<name>K0K8U4_SACES</name>
<accession>K0K8U4</accession>
<reference evidence="3 4" key="1">
    <citation type="journal article" date="2012" name="BMC Genomics">
        <title>Complete genome sequence of Saccharothrix espanaensis DSM 44229T and comparison to the other completely sequenced Pseudonocardiaceae.</title>
        <authorList>
            <person name="Strobel T."/>
            <person name="Al-Dilaimi A."/>
            <person name="Blom J."/>
            <person name="Gessner A."/>
            <person name="Kalinowski J."/>
            <person name="Luzhetska M."/>
            <person name="Puhler A."/>
            <person name="Szczepanowski R."/>
            <person name="Bechthold A."/>
            <person name="Ruckert C."/>
        </authorList>
    </citation>
    <scope>NUCLEOTIDE SEQUENCE [LARGE SCALE GENOMIC DNA]</scope>
    <source>
        <strain evidence="4">ATCC 51144 / DSM 44229 / JCM 9112 / NBRC 15066 / NRRL 15764</strain>
    </source>
</reference>
<evidence type="ECO:0000313" key="3">
    <source>
        <dbReference type="EMBL" id="CCH34796.1"/>
    </source>
</evidence>
<protein>
    <submittedName>
        <fullName evidence="3">Uncharacterized protein</fullName>
    </submittedName>
</protein>
<proteinExistence type="predicted"/>
<feature type="domain" description="Type IV methyl-directed restriction enzyme EcoKMcrB subunit DNA-binding" evidence="1">
    <location>
        <begin position="5"/>
        <end position="162"/>
    </location>
</feature>
<dbReference type="KEGG" id="sesp:BN6_75710"/>
<evidence type="ECO:0000259" key="1">
    <source>
        <dbReference type="Pfam" id="PF12102"/>
    </source>
</evidence>
<dbReference type="Pfam" id="PF13020">
    <property type="entry name" value="NOV_C"/>
    <property type="match status" value="1"/>
</dbReference>
<gene>
    <name evidence="3" type="ordered locus">BN6_75710</name>
</gene>
<dbReference type="Proteomes" id="UP000006281">
    <property type="component" value="Chromosome"/>
</dbReference>